<keyword evidence="12" id="KW-0175">Coiled coil</keyword>
<keyword evidence="6" id="KW-0479">Metal-binding</keyword>
<dbReference type="SMART" id="SM01145">
    <property type="entry name" value="DUF1041"/>
    <property type="match status" value="1"/>
</dbReference>
<dbReference type="FunFam" id="1.20.58.1100:FF:000001">
    <property type="entry name" value="Protein unc-13 homolog B"/>
    <property type="match status" value="1"/>
</dbReference>
<dbReference type="PANTHER" id="PTHR10480">
    <property type="entry name" value="PROTEIN UNC-13 HOMOLOG"/>
    <property type="match status" value="1"/>
</dbReference>
<dbReference type="PRINTS" id="PR00360">
    <property type="entry name" value="C2DOMAIN"/>
</dbReference>
<dbReference type="CDD" id="cd08395">
    <property type="entry name" value="C2C_Munc13"/>
    <property type="match status" value="1"/>
</dbReference>
<dbReference type="GO" id="GO:0099525">
    <property type="term" value="P:presynaptic dense core vesicle exocytosis"/>
    <property type="evidence" value="ECO:0007669"/>
    <property type="project" value="TreeGrafter"/>
</dbReference>
<dbReference type="InterPro" id="IPR027080">
    <property type="entry name" value="Unc-13"/>
</dbReference>
<evidence type="ECO:0000256" key="3">
    <source>
        <dbReference type="ARBA" id="ARBA00022483"/>
    </source>
</evidence>
<dbReference type="CDD" id="cd20859">
    <property type="entry name" value="C1_Munc13-2-like"/>
    <property type="match status" value="1"/>
</dbReference>
<dbReference type="GO" id="GO:0043195">
    <property type="term" value="C:terminal bouton"/>
    <property type="evidence" value="ECO:0007669"/>
    <property type="project" value="TreeGrafter"/>
</dbReference>
<dbReference type="GO" id="GO:0061789">
    <property type="term" value="P:dense core granule priming"/>
    <property type="evidence" value="ECO:0007669"/>
    <property type="project" value="TreeGrafter"/>
</dbReference>
<evidence type="ECO:0000256" key="2">
    <source>
        <dbReference type="ARBA" id="ARBA00004496"/>
    </source>
</evidence>
<evidence type="ECO:0000259" key="19">
    <source>
        <dbReference type="PROSITE" id="PS51259"/>
    </source>
</evidence>
<evidence type="ECO:0000259" key="16">
    <source>
        <dbReference type="PROSITE" id="PS50004"/>
    </source>
</evidence>
<evidence type="ECO:0000256" key="15">
    <source>
        <dbReference type="SAM" id="MobiDB-lite"/>
    </source>
</evidence>
<feature type="domain" description="Phorbol-ester/DAG-type" evidence="17">
    <location>
        <begin position="410"/>
        <end position="460"/>
    </location>
</feature>
<dbReference type="InterPro" id="IPR046349">
    <property type="entry name" value="C1-like_sf"/>
</dbReference>
<keyword evidence="3" id="KW-0268">Exocytosis</keyword>
<feature type="domain" description="MHD2" evidence="19">
    <location>
        <begin position="1156"/>
        <end position="1321"/>
    </location>
</feature>
<reference evidence="20" key="2">
    <citation type="submission" date="2025-09" db="UniProtKB">
        <authorList>
            <consortium name="Ensembl"/>
        </authorList>
    </citation>
    <scope>IDENTIFICATION</scope>
</reference>
<evidence type="ECO:0000256" key="7">
    <source>
        <dbReference type="ARBA" id="ARBA00022737"/>
    </source>
</evidence>
<dbReference type="SMART" id="SM00109">
    <property type="entry name" value="C1"/>
    <property type="match status" value="1"/>
</dbReference>
<evidence type="ECO:0000256" key="6">
    <source>
        <dbReference type="ARBA" id="ARBA00022723"/>
    </source>
</evidence>
<evidence type="ECO:0000256" key="12">
    <source>
        <dbReference type="ARBA" id="ARBA00023054"/>
    </source>
</evidence>
<keyword evidence="7" id="KW-0677">Repeat</keyword>
<evidence type="ECO:0000259" key="18">
    <source>
        <dbReference type="PROSITE" id="PS51258"/>
    </source>
</evidence>
<dbReference type="SMART" id="SM00239">
    <property type="entry name" value="C2"/>
    <property type="match status" value="3"/>
</dbReference>
<dbReference type="CDD" id="cd04027">
    <property type="entry name" value="C2B_Munc13"/>
    <property type="match status" value="1"/>
</dbReference>
<dbReference type="Pfam" id="PF00130">
    <property type="entry name" value="C1_1"/>
    <property type="match status" value="1"/>
</dbReference>
<feature type="domain" description="C2" evidence="16">
    <location>
        <begin position="1349"/>
        <end position="1476"/>
    </location>
</feature>
<dbReference type="GO" id="GO:0008270">
    <property type="term" value="F:zinc ion binding"/>
    <property type="evidence" value="ECO:0007669"/>
    <property type="project" value="UniProtKB-KW"/>
</dbReference>
<feature type="compositionally biased region" description="Polar residues" evidence="15">
    <location>
        <begin position="196"/>
        <end position="215"/>
    </location>
</feature>
<dbReference type="Gene3D" id="3.30.60.20">
    <property type="match status" value="1"/>
</dbReference>
<evidence type="ECO:0000259" key="17">
    <source>
        <dbReference type="PROSITE" id="PS50081"/>
    </source>
</evidence>
<comment type="subcellular location">
    <subcellularLocation>
        <location evidence="2">Cytoplasm</location>
    </subcellularLocation>
    <subcellularLocation>
        <location evidence="1">Membrane</location>
        <topology evidence="1">Peripheral membrane protein</topology>
    </subcellularLocation>
    <subcellularLocation>
        <location evidence="14">Synapse</location>
    </subcellularLocation>
</comment>
<dbReference type="FunFam" id="2.60.40.150:FF:000002">
    <property type="entry name" value="Protein unc-13 homolog B"/>
    <property type="match status" value="1"/>
</dbReference>
<dbReference type="GO" id="GO:0016082">
    <property type="term" value="P:synaptic vesicle priming"/>
    <property type="evidence" value="ECO:0007669"/>
    <property type="project" value="TreeGrafter"/>
</dbReference>
<dbReference type="PANTHER" id="PTHR10480:SF1">
    <property type="entry name" value="PROTEIN UNC-13 HOMOLOG A"/>
    <property type="match status" value="1"/>
</dbReference>
<evidence type="ECO:0000256" key="10">
    <source>
        <dbReference type="ARBA" id="ARBA00022837"/>
    </source>
</evidence>
<dbReference type="Gene3D" id="2.60.40.150">
    <property type="entry name" value="C2 domain"/>
    <property type="match status" value="3"/>
</dbReference>
<keyword evidence="9" id="KW-0862">Zinc</keyword>
<evidence type="ECO:0000256" key="9">
    <source>
        <dbReference type="ARBA" id="ARBA00022833"/>
    </source>
</evidence>
<name>A0A8C8BKT3_9STRI</name>
<accession>A0A8C8BKT3</accession>
<dbReference type="GO" id="GO:0098831">
    <property type="term" value="C:presynaptic active zone cytoplasmic component"/>
    <property type="evidence" value="ECO:0007669"/>
    <property type="project" value="TreeGrafter"/>
</dbReference>
<dbReference type="GO" id="GO:0005516">
    <property type="term" value="F:calmodulin binding"/>
    <property type="evidence" value="ECO:0007669"/>
    <property type="project" value="TreeGrafter"/>
</dbReference>
<keyword evidence="21" id="KW-1185">Reference proteome</keyword>
<evidence type="ECO:0000256" key="13">
    <source>
        <dbReference type="ARBA" id="ARBA00023136"/>
    </source>
</evidence>
<dbReference type="PROSITE" id="PS00479">
    <property type="entry name" value="ZF_DAG_PE_1"/>
    <property type="match status" value="1"/>
</dbReference>
<feature type="domain" description="C2" evidence="16">
    <location>
        <begin position="516"/>
        <end position="640"/>
    </location>
</feature>
<keyword evidence="8" id="KW-0863">Zinc-finger</keyword>
<evidence type="ECO:0000256" key="4">
    <source>
        <dbReference type="ARBA" id="ARBA00022490"/>
    </source>
</evidence>
<dbReference type="GO" id="GO:0031594">
    <property type="term" value="C:neuromuscular junction"/>
    <property type="evidence" value="ECO:0007669"/>
    <property type="project" value="TreeGrafter"/>
</dbReference>
<dbReference type="Gene3D" id="1.20.58.1100">
    <property type="match status" value="1"/>
</dbReference>
<dbReference type="PROSITE" id="PS51258">
    <property type="entry name" value="MHD1"/>
    <property type="match status" value="1"/>
</dbReference>
<evidence type="ECO:0000256" key="5">
    <source>
        <dbReference type="ARBA" id="ARBA00022553"/>
    </source>
</evidence>
<dbReference type="GO" id="GO:0016081">
    <property type="term" value="P:synaptic vesicle docking"/>
    <property type="evidence" value="ECO:0007669"/>
    <property type="project" value="TreeGrafter"/>
</dbReference>
<dbReference type="GO" id="GO:0042734">
    <property type="term" value="C:presynaptic membrane"/>
    <property type="evidence" value="ECO:0007669"/>
    <property type="project" value="TreeGrafter"/>
</dbReference>
<keyword evidence="13" id="KW-0472">Membrane</keyword>
<feature type="domain" description="MHD1" evidence="18">
    <location>
        <begin position="916"/>
        <end position="1047"/>
    </location>
</feature>
<dbReference type="InterPro" id="IPR002219">
    <property type="entry name" value="PKC_DAG/PE"/>
</dbReference>
<keyword evidence="11" id="KW-0770">Synapse</keyword>
<dbReference type="FunFam" id="2.60.40.150:FF:000014">
    <property type="entry name" value="protein unc-13 homolog B"/>
    <property type="match status" value="1"/>
</dbReference>
<dbReference type="GO" id="GO:0035249">
    <property type="term" value="P:synaptic transmission, glutamatergic"/>
    <property type="evidence" value="ECO:0007669"/>
    <property type="project" value="TreeGrafter"/>
</dbReference>
<feature type="region of interest" description="Disordered" evidence="15">
    <location>
        <begin position="177"/>
        <end position="269"/>
    </location>
</feature>
<dbReference type="InterPro" id="IPR014772">
    <property type="entry name" value="Munc13_dom-2"/>
</dbReference>
<dbReference type="GO" id="GO:0030672">
    <property type="term" value="C:synaptic vesicle membrane"/>
    <property type="evidence" value="ECO:0007669"/>
    <property type="project" value="TreeGrafter"/>
</dbReference>
<dbReference type="Proteomes" id="UP000694552">
    <property type="component" value="Unplaced"/>
</dbReference>
<evidence type="ECO:0008006" key="22">
    <source>
        <dbReference type="Google" id="ProtNLM"/>
    </source>
</evidence>
<dbReference type="GO" id="GO:0017075">
    <property type="term" value="F:syntaxin-1 binding"/>
    <property type="evidence" value="ECO:0007669"/>
    <property type="project" value="TreeGrafter"/>
</dbReference>
<dbReference type="SUPFAM" id="SSF57889">
    <property type="entry name" value="Cysteine-rich domain"/>
    <property type="match status" value="1"/>
</dbReference>
<dbReference type="InterPro" id="IPR035892">
    <property type="entry name" value="C2_domain_sf"/>
</dbReference>
<keyword evidence="5" id="KW-0597">Phosphoprotein</keyword>
<evidence type="ECO:0000256" key="1">
    <source>
        <dbReference type="ARBA" id="ARBA00004170"/>
    </source>
</evidence>
<dbReference type="InterPro" id="IPR014770">
    <property type="entry name" value="Munc13_1"/>
</dbReference>
<dbReference type="GO" id="GO:0005543">
    <property type="term" value="F:phospholipid binding"/>
    <property type="evidence" value="ECO:0007669"/>
    <property type="project" value="InterPro"/>
</dbReference>
<dbReference type="PROSITE" id="PS50081">
    <property type="entry name" value="ZF_DAG_PE_2"/>
    <property type="match status" value="1"/>
</dbReference>
<dbReference type="InterPro" id="IPR037302">
    <property type="entry name" value="Unc-13_C2B"/>
</dbReference>
<dbReference type="GO" id="GO:0019992">
    <property type="term" value="F:diacylglycerol binding"/>
    <property type="evidence" value="ECO:0007669"/>
    <property type="project" value="InterPro"/>
</dbReference>
<dbReference type="Pfam" id="PF00168">
    <property type="entry name" value="C2"/>
    <property type="match status" value="3"/>
</dbReference>
<dbReference type="PROSITE" id="PS51259">
    <property type="entry name" value="MHD2"/>
    <property type="match status" value="1"/>
</dbReference>
<dbReference type="SUPFAM" id="SSF49562">
    <property type="entry name" value="C2 domain (Calcium/lipid-binding domain, CaLB)"/>
    <property type="match status" value="3"/>
</dbReference>
<feature type="compositionally biased region" description="Polar residues" evidence="15">
    <location>
        <begin position="222"/>
        <end position="237"/>
    </location>
</feature>
<evidence type="ECO:0000256" key="11">
    <source>
        <dbReference type="ARBA" id="ARBA00023018"/>
    </source>
</evidence>
<feature type="domain" description="C2" evidence="16">
    <location>
        <begin position="1"/>
        <end position="99"/>
    </location>
</feature>
<dbReference type="FunFam" id="1.10.357.50:FF:000001">
    <property type="entry name" value="Protein unc-13 homolog B"/>
    <property type="match status" value="1"/>
</dbReference>
<proteinExistence type="predicted"/>
<sequence length="1522" mass="171259">MAGGTLWGPLHPPLAPTEKFNTYVTLKVQNVKSTTIAVRGNLPSWEQDFMFEINRLDLGLTVEVWNKGLIWDTMVGTVWIPLRTIRQSNEVGSQPPPWLSFISGTKDPTFHRILLDTRFELPLDIPEEEARYWAKKLEQLNAMRDQDDYAFQEEQEKPLPVHSSQCCNWNYFGWGEQQNDDPDSTVDDRDSDYRSETSNSIPPPYYTTSQPNASVHQYPMRHQQQSSRDSYTDSMQSYEMDYSDQPWASPSTLLPAVSPDSPPPDPATLGPGLCPSCPLSSFPLPGVCTCREQAEAEVQDPKTRAKANWLRAFNKVCMQLQEARGEGDGEAKSLWFKGGPGGGLIIIDSMPDIRKRKPIPLVSDLSLVQSRKAGITSALASSTLNNEELKNHVYKKTLQALVYPISCTTPHNFEVWTATTPTYCYECEGLLWGIARQGMRCAECGVKCHEKCQDLLNADCLQRAAEKSSKHGAEDRTQNIIMVLKDRMKIRERNKPEIFELIQEVFGVTKTTHTQQMKAVKQSVLDGTSKWSAKISITVVCAQGLQAKDKTGSSDPYVTVQVGKTKKRTKTIYGNLNPVWEENFHFECHNSSDRIKVRVWDEDDDIKSRVKQRFKRESDDFLGQTIIEVRTLSGEMDVWYNLDKRTDKSAVSGAIRLHISVEIKGEEKVAPYHVQYTCLHENLFHFVTDLQNNGVVKIPDAKGDDAWKVYFDETAQEIVDEFAMRYGVESIYQAMTHFACLSSKYMCPGVPAVMSTLLANINAYYAHTTASTNVSASDRFAASNFGKERFVKLLDQLHNSLRIDLSMYRNNFPASSPERLQDLKSTVDLLTSITFFRMKVQELQSPPRASQVVKDCVKACLNSTYEYIFNNCHELYSREYQTDPTKKGEVPPEEQGPSIKNLDFWSKLITLIVSIIEEDKNSYTPCLNHPWGAGEGVLAPRGWPASLGTGLSSSWFEPFVIQWLDENEEVSRDFLHGALERDKKDGFQQTSEHALFSCSVVDVFSQLNQSFEIIKKLECPDPQIVGHYMRRFAKTISNVLLQYAEIISKDFASYCSKEKEKVPCILMNNIQQLRVQLEKMFEAMGGKELDTEASDILKELQVKLNNVLDELSHVFATSFQPHVEECVKQMGDILGQVKGTGNVPASTCSSVAQDADNVLQPIMDLLDSNLTLFAKICEKTVLKRVLKELWKLVMNTMEKTIVLPPLTDQTVTWPWHPQPGCSPGSFLSLCSLQGTQMIFNAAKELGQLSKLKDHMVREEAKSLTPKQCAVVELALDTIKQYFHAGGVGLKKTFLEKSPDLQSLRYALSLYTQATDLLIKTFVQTQASDAGGTGTHVSSLCHTGSGVDDPVGEVSIHVELFTHPGTGEHKVTVKVVAANDLKWQTSGIFRPFIEVNIIGPHLSDKKRKFATKSKNNSWAPKYNESFQFMLGTETGPECYELQVCVKDYCFAREGRPVGIAVLQLRDILQRPGGACWLPLGRRIHMDDTGLTVLRILSQRNNDEVAKEFVKLKSDTRSAEEGSS</sequence>
<evidence type="ECO:0000313" key="21">
    <source>
        <dbReference type="Proteomes" id="UP000694552"/>
    </source>
</evidence>
<protein>
    <recommendedName>
        <fullName evidence="22">Protein unc-13 homolog A</fullName>
    </recommendedName>
</protein>
<evidence type="ECO:0000256" key="14">
    <source>
        <dbReference type="ARBA" id="ARBA00034103"/>
    </source>
</evidence>
<evidence type="ECO:0000256" key="8">
    <source>
        <dbReference type="ARBA" id="ARBA00022771"/>
    </source>
</evidence>
<dbReference type="Pfam" id="PF06292">
    <property type="entry name" value="MUN"/>
    <property type="match status" value="2"/>
</dbReference>
<keyword evidence="10" id="KW-0106">Calcium</keyword>
<dbReference type="InterPro" id="IPR000008">
    <property type="entry name" value="C2_dom"/>
</dbReference>
<reference evidence="20" key="1">
    <citation type="submission" date="2025-08" db="UniProtKB">
        <authorList>
            <consortium name="Ensembl"/>
        </authorList>
    </citation>
    <scope>IDENTIFICATION</scope>
</reference>
<dbReference type="InterPro" id="IPR010439">
    <property type="entry name" value="MUN_dom"/>
</dbReference>
<dbReference type="Gene3D" id="1.10.357.50">
    <property type="match status" value="1"/>
</dbReference>
<dbReference type="PROSITE" id="PS50004">
    <property type="entry name" value="C2"/>
    <property type="match status" value="3"/>
</dbReference>
<organism evidence="20 21">
    <name type="scientific">Otus sunia</name>
    <name type="common">Oriental scops-owl</name>
    <dbReference type="NCBI Taxonomy" id="257818"/>
    <lineage>
        <taxon>Eukaryota</taxon>
        <taxon>Metazoa</taxon>
        <taxon>Chordata</taxon>
        <taxon>Craniata</taxon>
        <taxon>Vertebrata</taxon>
        <taxon>Euteleostomi</taxon>
        <taxon>Archelosauria</taxon>
        <taxon>Archosauria</taxon>
        <taxon>Dinosauria</taxon>
        <taxon>Saurischia</taxon>
        <taxon>Theropoda</taxon>
        <taxon>Coelurosauria</taxon>
        <taxon>Aves</taxon>
        <taxon>Neognathae</taxon>
        <taxon>Neoaves</taxon>
        <taxon>Telluraves</taxon>
        <taxon>Strigiformes</taxon>
        <taxon>Strigidae</taxon>
        <taxon>Otus</taxon>
    </lineage>
</organism>
<dbReference type="FunFam" id="3.30.60.20:FF:000001">
    <property type="entry name" value="Protein unc-13 homolog B"/>
    <property type="match status" value="1"/>
</dbReference>
<dbReference type="Ensembl" id="ENSOSUT00000023488.1">
    <property type="protein sequence ID" value="ENSOSUP00000022788.1"/>
    <property type="gene ID" value="ENSOSUG00000012754.1"/>
</dbReference>
<feature type="compositionally biased region" description="Basic and acidic residues" evidence="15">
    <location>
        <begin position="186"/>
        <end position="195"/>
    </location>
</feature>
<dbReference type="GO" id="GO:0005509">
    <property type="term" value="F:calcium ion binding"/>
    <property type="evidence" value="ECO:0007669"/>
    <property type="project" value="InterPro"/>
</dbReference>
<keyword evidence="4" id="KW-0963">Cytoplasm</keyword>
<evidence type="ECO:0000313" key="20">
    <source>
        <dbReference type="Ensembl" id="ENSOSUP00000022788.1"/>
    </source>
</evidence>